<feature type="region of interest" description="Disordered" evidence="1">
    <location>
        <begin position="1"/>
        <end position="23"/>
    </location>
</feature>
<proteinExistence type="predicted"/>
<dbReference type="EMBL" id="JANPWB010000006">
    <property type="protein sequence ID" value="KAJ1178042.1"/>
    <property type="molecule type" value="Genomic_DNA"/>
</dbReference>
<organism evidence="2 3">
    <name type="scientific">Pleurodeles waltl</name>
    <name type="common">Iberian ribbed newt</name>
    <dbReference type="NCBI Taxonomy" id="8319"/>
    <lineage>
        <taxon>Eukaryota</taxon>
        <taxon>Metazoa</taxon>
        <taxon>Chordata</taxon>
        <taxon>Craniata</taxon>
        <taxon>Vertebrata</taxon>
        <taxon>Euteleostomi</taxon>
        <taxon>Amphibia</taxon>
        <taxon>Batrachia</taxon>
        <taxon>Caudata</taxon>
        <taxon>Salamandroidea</taxon>
        <taxon>Salamandridae</taxon>
        <taxon>Pleurodelinae</taxon>
        <taxon>Pleurodeles</taxon>
    </lineage>
</organism>
<evidence type="ECO:0000256" key="1">
    <source>
        <dbReference type="SAM" id="MobiDB-lite"/>
    </source>
</evidence>
<feature type="compositionally biased region" description="Polar residues" evidence="1">
    <location>
        <begin position="1"/>
        <end position="11"/>
    </location>
</feature>
<evidence type="ECO:0000313" key="2">
    <source>
        <dbReference type="EMBL" id="KAJ1178042.1"/>
    </source>
</evidence>
<accession>A0AAV7TN91</accession>
<protein>
    <submittedName>
        <fullName evidence="2">Uncharacterized protein</fullName>
    </submittedName>
</protein>
<comment type="caution">
    <text evidence="2">The sequence shown here is derived from an EMBL/GenBank/DDBJ whole genome shotgun (WGS) entry which is preliminary data.</text>
</comment>
<reference evidence="2" key="1">
    <citation type="journal article" date="2022" name="bioRxiv">
        <title>Sequencing and chromosome-scale assembly of the giantPleurodeles waltlgenome.</title>
        <authorList>
            <person name="Brown T."/>
            <person name="Elewa A."/>
            <person name="Iarovenko S."/>
            <person name="Subramanian E."/>
            <person name="Araus A.J."/>
            <person name="Petzold A."/>
            <person name="Susuki M."/>
            <person name="Suzuki K.-i.T."/>
            <person name="Hayashi T."/>
            <person name="Toyoda A."/>
            <person name="Oliveira C."/>
            <person name="Osipova E."/>
            <person name="Leigh N.D."/>
            <person name="Simon A."/>
            <person name="Yun M.H."/>
        </authorList>
    </citation>
    <scope>NUCLEOTIDE SEQUENCE</scope>
    <source>
        <strain evidence="2">20211129_DDA</strain>
        <tissue evidence="2">Liver</tissue>
    </source>
</reference>
<dbReference type="Proteomes" id="UP001066276">
    <property type="component" value="Chromosome 3_2"/>
</dbReference>
<gene>
    <name evidence="2" type="ORF">NDU88_003291</name>
</gene>
<keyword evidence="3" id="KW-1185">Reference proteome</keyword>
<sequence length="125" mass="13525">MLLGPQPQQNHSRLDEKGSATPEVLLLSEAQRKEEDDASGPASLMWGRLSSRPALVFGCIPMLAVMKVRPDWSSAPAQAGLALSGKKEVKNPDTLAVSRIRPQLLLDALPLWKNADALGNDQNCK</sequence>
<dbReference type="AlphaFoldDB" id="A0AAV7TN91"/>
<name>A0AAV7TN91_PLEWA</name>
<evidence type="ECO:0000313" key="3">
    <source>
        <dbReference type="Proteomes" id="UP001066276"/>
    </source>
</evidence>